<dbReference type="NCBIfam" id="TIGR03083">
    <property type="entry name" value="maleylpyruvate isomerase family mycothiol-dependent enzyme"/>
    <property type="match status" value="1"/>
</dbReference>
<keyword evidence="3" id="KW-0413">Isomerase</keyword>
<feature type="domain" description="Bacterial SCP orthologue" evidence="2">
    <location>
        <begin position="148"/>
        <end position="240"/>
    </location>
</feature>
<protein>
    <submittedName>
        <fullName evidence="3">Maleylpyruvate isomerase family mycothiol-dependent enzyme</fullName>
    </submittedName>
</protein>
<dbReference type="SUPFAM" id="SSF109854">
    <property type="entry name" value="DinB/YfiT-like putative metalloenzymes"/>
    <property type="match status" value="1"/>
</dbReference>
<organism evidence="3 4">
    <name type="scientific">Streptantibioticus rubrisoli</name>
    <dbReference type="NCBI Taxonomy" id="1387313"/>
    <lineage>
        <taxon>Bacteria</taxon>
        <taxon>Bacillati</taxon>
        <taxon>Actinomycetota</taxon>
        <taxon>Actinomycetes</taxon>
        <taxon>Kitasatosporales</taxon>
        <taxon>Streptomycetaceae</taxon>
        <taxon>Streptantibioticus</taxon>
    </lineage>
</organism>
<dbReference type="EMBL" id="JANFNH010000023">
    <property type="protein sequence ID" value="MCQ4044102.1"/>
    <property type="molecule type" value="Genomic_DNA"/>
</dbReference>
<dbReference type="RefSeq" id="WP_255929746.1">
    <property type="nucleotide sequence ID" value="NZ_JANFNH010000023.1"/>
</dbReference>
<reference evidence="3 4" key="1">
    <citation type="submission" date="2022-06" db="EMBL/GenBank/DDBJ databases">
        <title>Draft genome sequence of type strain Streptomyces rubrisoli DSM 42083.</title>
        <authorList>
            <person name="Duangmal K."/>
            <person name="Klaysubun C."/>
        </authorList>
    </citation>
    <scope>NUCLEOTIDE SEQUENCE [LARGE SCALE GENOMIC DNA]</scope>
    <source>
        <strain evidence="3 4">DSM 42083</strain>
    </source>
</reference>
<dbReference type="Pfam" id="PF17844">
    <property type="entry name" value="SCP_3"/>
    <property type="match status" value="1"/>
</dbReference>
<feature type="domain" description="Mycothiol-dependent maleylpyruvate isomerase metal-binding" evidence="1">
    <location>
        <begin position="22"/>
        <end position="138"/>
    </location>
</feature>
<dbReference type="Proteomes" id="UP001206206">
    <property type="component" value="Unassembled WGS sequence"/>
</dbReference>
<evidence type="ECO:0000259" key="1">
    <source>
        <dbReference type="Pfam" id="PF11716"/>
    </source>
</evidence>
<dbReference type="InterPro" id="IPR024344">
    <property type="entry name" value="MDMPI_metal-binding"/>
</dbReference>
<dbReference type="Pfam" id="PF11716">
    <property type="entry name" value="MDMPI_N"/>
    <property type="match status" value="1"/>
</dbReference>
<dbReference type="InterPro" id="IPR034660">
    <property type="entry name" value="DinB/YfiT-like"/>
</dbReference>
<name>A0ABT1PFF5_9ACTN</name>
<dbReference type="GO" id="GO:0016853">
    <property type="term" value="F:isomerase activity"/>
    <property type="evidence" value="ECO:0007669"/>
    <property type="project" value="UniProtKB-KW"/>
</dbReference>
<dbReference type="Gene3D" id="3.30.1050.40">
    <property type="match status" value="1"/>
</dbReference>
<keyword evidence="4" id="KW-1185">Reference proteome</keyword>
<sequence>MPPRTRKARSYDPDKTRHALVAQARAVAEAVRGLAPEALQQPTRVGGWTVRELVARIARQAEATSHALTAKAPAVADLAEVLDTDTREAAEETADVTDRLARAVGALEADLTGPLPDRMVRFAVTRLAELVVRTDDLADATGLDIPLDRQALAATTRLLADALAEAVPGNSVEVRVPPYAAVQCVEGPRHTRGTPPNVVETDPLTWIRLATGRITWAQALDRALLTASGERADLSGCLPVLG</sequence>
<evidence type="ECO:0000313" key="3">
    <source>
        <dbReference type="EMBL" id="MCQ4044102.1"/>
    </source>
</evidence>
<comment type="caution">
    <text evidence="3">The sequence shown here is derived from an EMBL/GenBank/DDBJ whole genome shotgun (WGS) entry which is preliminary data.</text>
</comment>
<gene>
    <name evidence="3" type="ORF">NON19_19255</name>
</gene>
<accession>A0ABT1PFF5</accession>
<evidence type="ECO:0000259" key="2">
    <source>
        <dbReference type="Pfam" id="PF17844"/>
    </source>
</evidence>
<dbReference type="InterPro" id="IPR041629">
    <property type="entry name" value="SCP_3"/>
</dbReference>
<proteinExistence type="predicted"/>
<dbReference type="InterPro" id="IPR017517">
    <property type="entry name" value="Maleyloyr_isom"/>
</dbReference>
<evidence type="ECO:0000313" key="4">
    <source>
        <dbReference type="Proteomes" id="UP001206206"/>
    </source>
</evidence>